<sequence length="108" mass="11892">MSDHHKSISDTTKYDVVVTPKGDAKVDVATPAESEQKFSFLSLYRYGNGWDAALIGVGLLMSIVNGATLPQRHRTQLPHPRIRLALLGLRLVRVLCDFCRASNAVFAP</sequence>
<dbReference type="VEuPathDB" id="FungiDB:SDRG_03198"/>
<evidence type="ECO:0000256" key="1">
    <source>
        <dbReference type="SAM" id="Phobius"/>
    </source>
</evidence>
<proteinExistence type="predicted"/>
<feature type="transmembrane region" description="Helical" evidence="1">
    <location>
        <begin position="49"/>
        <end position="69"/>
    </location>
</feature>
<organism evidence="2 3">
    <name type="scientific">Saprolegnia diclina (strain VS20)</name>
    <dbReference type="NCBI Taxonomy" id="1156394"/>
    <lineage>
        <taxon>Eukaryota</taxon>
        <taxon>Sar</taxon>
        <taxon>Stramenopiles</taxon>
        <taxon>Oomycota</taxon>
        <taxon>Saprolegniomycetes</taxon>
        <taxon>Saprolegniales</taxon>
        <taxon>Saprolegniaceae</taxon>
        <taxon>Saprolegnia</taxon>
    </lineage>
</organism>
<dbReference type="InParanoid" id="T0SAE0"/>
<dbReference type="GeneID" id="19943925"/>
<reference evidence="2 3" key="1">
    <citation type="submission" date="2012-04" db="EMBL/GenBank/DDBJ databases">
        <title>The Genome Sequence of Saprolegnia declina VS20.</title>
        <authorList>
            <consortium name="The Broad Institute Genome Sequencing Platform"/>
            <person name="Russ C."/>
            <person name="Nusbaum C."/>
            <person name="Tyler B."/>
            <person name="van West P."/>
            <person name="Dieguez-Uribeondo J."/>
            <person name="de Bruijn I."/>
            <person name="Tripathy S."/>
            <person name="Jiang R."/>
            <person name="Young S.K."/>
            <person name="Zeng Q."/>
            <person name="Gargeya S."/>
            <person name="Fitzgerald M."/>
            <person name="Haas B."/>
            <person name="Abouelleil A."/>
            <person name="Alvarado L."/>
            <person name="Arachchi H.M."/>
            <person name="Berlin A."/>
            <person name="Chapman S.B."/>
            <person name="Goldberg J."/>
            <person name="Griggs A."/>
            <person name="Gujja S."/>
            <person name="Hansen M."/>
            <person name="Howarth C."/>
            <person name="Imamovic A."/>
            <person name="Larimer J."/>
            <person name="McCowen C."/>
            <person name="Montmayeur A."/>
            <person name="Murphy C."/>
            <person name="Neiman D."/>
            <person name="Pearson M."/>
            <person name="Priest M."/>
            <person name="Roberts A."/>
            <person name="Saif S."/>
            <person name="Shea T."/>
            <person name="Sisk P."/>
            <person name="Sykes S."/>
            <person name="Wortman J."/>
            <person name="Nusbaum C."/>
            <person name="Birren B."/>
        </authorList>
    </citation>
    <scope>NUCLEOTIDE SEQUENCE [LARGE SCALE GENOMIC DNA]</scope>
    <source>
        <strain evidence="2 3">VS20</strain>
    </source>
</reference>
<keyword evidence="1" id="KW-1133">Transmembrane helix</keyword>
<dbReference type="EMBL" id="JH767138">
    <property type="protein sequence ID" value="EQC39772.1"/>
    <property type="molecule type" value="Genomic_DNA"/>
</dbReference>
<gene>
    <name evidence="2" type="ORF">SDRG_03198</name>
</gene>
<accession>T0SAE0</accession>
<dbReference type="AlphaFoldDB" id="T0SAE0"/>
<evidence type="ECO:0000313" key="2">
    <source>
        <dbReference type="EMBL" id="EQC39772.1"/>
    </source>
</evidence>
<name>T0SAE0_SAPDV</name>
<keyword evidence="1" id="KW-0812">Transmembrane</keyword>
<dbReference type="RefSeq" id="XP_008607044.1">
    <property type="nucleotide sequence ID" value="XM_008608822.1"/>
</dbReference>
<dbReference type="Proteomes" id="UP000030762">
    <property type="component" value="Unassembled WGS sequence"/>
</dbReference>
<evidence type="ECO:0000313" key="3">
    <source>
        <dbReference type="Proteomes" id="UP000030762"/>
    </source>
</evidence>
<protein>
    <submittedName>
        <fullName evidence="2">Uncharacterized protein</fullName>
    </submittedName>
</protein>
<keyword evidence="1" id="KW-0472">Membrane</keyword>
<keyword evidence="3" id="KW-1185">Reference proteome</keyword>